<dbReference type="AlphaFoldDB" id="G2YKP7"/>
<dbReference type="HOGENOM" id="CLU_2654222_0_0_1"/>
<dbReference type="InParanoid" id="G2YKP7"/>
<sequence>MPAYKHKVRDFIHFLAGKQQVTSSLSYDTMRCPTGVHEADFLGSVATPHSHEDNWQIRGMVCEDSPDSVHQQKNEE</sequence>
<proteinExistence type="predicted"/>
<reference evidence="2" key="1">
    <citation type="journal article" date="2011" name="PLoS Genet.">
        <title>Genomic analysis of the necrotrophic fungal pathogens Sclerotinia sclerotiorum and Botrytis cinerea.</title>
        <authorList>
            <person name="Amselem J."/>
            <person name="Cuomo C.A."/>
            <person name="van Kan J.A."/>
            <person name="Viaud M."/>
            <person name="Benito E.P."/>
            <person name="Couloux A."/>
            <person name="Coutinho P.M."/>
            <person name="de Vries R.P."/>
            <person name="Dyer P.S."/>
            <person name="Fillinger S."/>
            <person name="Fournier E."/>
            <person name="Gout L."/>
            <person name="Hahn M."/>
            <person name="Kohn L."/>
            <person name="Lapalu N."/>
            <person name="Plummer K.M."/>
            <person name="Pradier J.M."/>
            <person name="Quevillon E."/>
            <person name="Sharon A."/>
            <person name="Simon A."/>
            <person name="ten Have A."/>
            <person name="Tudzynski B."/>
            <person name="Tudzynski P."/>
            <person name="Wincker P."/>
            <person name="Andrew M."/>
            <person name="Anthouard V."/>
            <person name="Beever R.E."/>
            <person name="Beffa R."/>
            <person name="Benoit I."/>
            <person name="Bouzid O."/>
            <person name="Brault B."/>
            <person name="Chen Z."/>
            <person name="Choquer M."/>
            <person name="Collemare J."/>
            <person name="Cotton P."/>
            <person name="Danchin E.G."/>
            <person name="Da Silva C."/>
            <person name="Gautier A."/>
            <person name="Giraud C."/>
            <person name="Giraud T."/>
            <person name="Gonzalez C."/>
            <person name="Grossetete S."/>
            <person name="Guldener U."/>
            <person name="Henrissat B."/>
            <person name="Howlett B.J."/>
            <person name="Kodira C."/>
            <person name="Kretschmer M."/>
            <person name="Lappartient A."/>
            <person name="Leroch M."/>
            <person name="Levis C."/>
            <person name="Mauceli E."/>
            <person name="Neuveglise C."/>
            <person name="Oeser B."/>
            <person name="Pearson M."/>
            <person name="Poulain J."/>
            <person name="Poussereau N."/>
            <person name="Quesneville H."/>
            <person name="Rascle C."/>
            <person name="Schumacher J."/>
            <person name="Segurens B."/>
            <person name="Sexton A."/>
            <person name="Silva E."/>
            <person name="Sirven C."/>
            <person name="Soanes D.M."/>
            <person name="Talbot N.J."/>
            <person name="Templeton M."/>
            <person name="Yandava C."/>
            <person name="Yarden O."/>
            <person name="Zeng Q."/>
            <person name="Rollins J.A."/>
            <person name="Lebrun M.H."/>
            <person name="Dickman M."/>
        </authorList>
    </citation>
    <scope>NUCLEOTIDE SEQUENCE [LARGE SCALE GENOMIC DNA]</scope>
    <source>
        <strain evidence="2">T4</strain>
    </source>
</reference>
<gene>
    <name evidence="1" type="ORF">BofuT4_uP079900.1</name>
</gene>
<evidence type="ECO:0000313" key="1">
    <source>
        <dbReference type="EMBL" id="CCD52195.1"/>
    </source>
</evidence>
<protein>
    <submittedName>
        <fullName evidence="1">Uncharacterized protein</fullName>
    </submittedName>
</protein>
<accession>G2YKP7</accession>
<dbReference type="Proteomes" id="UP000008177">
    <property type="component" value="Unplaced contigs"/>
</dbReference>
<organism evidence="1 2">
    <name type="scientific">Botryotinia fuckeliana (strain T4)</name>
    <name type="common">Noble rot fungus</name>
    <name type="synonym">Botrytis cinerea</name>
    <dbReference type="NCBI Taxonomy" id="999810"/>
    <lineage>
        <taxon>Eukaryota</taxon>
        <taxon>Fungi</taxon>
        <taxon>Dikarya</taxon>
        <taxon>Ascomycota</taxon>
        <taxon>Pezizomycotina</taxon>
        <taxon>Leotiomycetes</taxon>
        <taxon>Helotiales</taxon>
        <taxon>Sclerotiniaceae</taxon>
        <taxon>Botrytis</taxon>
    </lineage>
</organism>
<name>G2YKP7_BOTF4</name>
<dbReference type="EMBL" id="FQ790341">
    <property type="protein sequence ID" value="CCD52195.1"/>
    <property type="molecule type" value="Genomic_DNA"/>
</dbReference>
<evidence type="ECO:0000313" key="2">
    <source>
        <dbReference type="Proteomes" id="UP000008177"/>
    </source>
</evidence>